<dbReference type="PANTHER" id="PTHR35038:SF8">
    <property type="entry name" value="C-TYPE POLYHEME CYTOCHROME OMCC"/>
    <property type="match status" value="1"/>
</dbReference>
<evidence type="ECO:0000313" key="5">
    <source>
        <dbReference type="Proteomes" id="UP000006791"/>
    </source>
</evidence>
<dbReference type="InterPro" id="IPR051829">
    <property type="entry name" value="Multiheme_Cytochr_ET"/>
</dbReference>
<feature type="region of interest" description="Disordered" evidence="2">
    <location>
        <begin position="472"/>
        <end position="494"/>
    </location>
</feature>
<dbReference type="Gene3D" id="3.90.10.10">
    <property type="entry name" value="Cytochrome C3"/>
    <property type="match status" value="2"/>
</dbReference>
<dbReference type="EMBL" id="CP002515">
    <property type="protein sequence ID" value="AEP13247.1"/>
    <property type="molecule type" value="Genomic_DNA"/>
</dbReference>
<dbReference type="HOGENOM" id="CLU_551745_0_0_0"/>
<feature type="transmembrane region" description="Helical" evidence="3">
    <location>
        <begin position="28"/>
        <end position="46"/>
    </location>
</feature>
<keyword evidence="3" id="KW-0812">Transmembrane</keyword>
<accession>G2LKG1</accession>
<keyword evidence="3" id="KW-1133">Transmembrane helix</keyword>
<evidence type="ECO:0000313" key="4">
    <source>
        <dbReference type="EMBL" id="AEP13247.1"/>
    </source>
</evidence>
<dbReference type="PANTHER" id="PTHR35038">
    <property type="entry name" value="DISSIMILATORY SULFITE REDUCTASE SIRA"/>
    <property type="match status" value="1"/>
</dbReference>
<dbReference type="Proteomes" id="UP000006791">
    <property type="component" value="Chromosome 2"/>
</dbReference>
<feature type="region of interest" description="Disordered" evidence="2">
    <location>
        <begin position="49"/>
        <end position="88"/>
    </location>
</feature>
<keyword evidence="3" id="KW-0472">Membrane</keyword>
<organism evidence="4 5">
    <name type="scientific">Chloracidobacterium thermophilum (strain B)</name>
    <dbReference type="NCBI Taxonomy" id="981222"/>
    <lineage>
        <taxon>Bacteria</taxon>
        <taxon>Pseudomonadati</taxon>
        <taxon>Acidobacteriota</taxon>
        <taxon>Terriglobia</taxon>
        <taxon>Terriglobales</taxon>
        <taxon>Acidobacteriaceae</taxon>
        <taxon>Chloracidobacterium</taxon>
    </lineage>
</organism>
<proteinExistence type="predicted"/>
<dbReference type="GO" id="GO:0016491">
    <property type="term" value="F:oxidoreductase activity"/>
    <property type="evidence" value="ECO:0007669"/>
    <property type="project" value="TreeGrafter"/>
</dbReference>
<evidence type="ECO:0000256" key="1">
    <source>
        <dbReference type="ARBA" id="ARBA00022729"/>
    </source>
</evidence>
<gene>
    <name evidence="4" type="ordered locus">Cabther_B0245</name>
</gene>
<dbReference type="STRING" id="981222.Cabther_B0245"/>
<keyword evidence="5" id="KW-1185">Reference proteome</keyword>
<dbReference type="AlphaFoldDB" id="G2LKG1"/>
<dbReference type="KEGG" id="ctm:Cabther_B0245"/>
<sequence length="494" mass="54563">MKAGGERTQAGRQSKVNKVRWDVVRTTHFKLVILWLALIGSGWFSLAQSPSKPSPAQAPAGSATGTSAPAPTGTIYPPAPEDNLPEGAFRHDQHPTGDVAIVDKELIRFNGGKPTIQLDCNYCHLVRPEEVRADGFGQYPLETPAYLQQYAGRQAPVKHSACTACHSFMVTPGNRARMAKLQVMCAVCHNGPPVGQTAKDIHPFPNPARQTQFGALYSHAISAHAKESCESCHQVQATPLMPTGTPEAARRNIYVSRPEHRECFVCHIENAKTLTGRDAAEPYATNCAGCHPLERQPDRRLLRAPRYTTITSEFQHGSHHAVFNRQWNPGKPFETIEFLNKLGKATPLAAMTHPDAASRQTALSCRSCHGNLLTLTKELRDARPKRGKKSKEAFAKEKLEWDWLVQTTFRRNPTYPANQSCAGCHGFERIEKINDKDTKERVQRLTPLPGFAPAQHNFIAVFNLGSCDSCHPSTVSKTKPESHKLRRPAASESK</sequence>
<evidence type="ECO:0000256" key="3">
    <source>
        <dbReference type="SAM" id="Phobius"/>
    </source>
</evidence>
<name>G2LKG1_CHLTF</name>
<dbReference type="InterPro" id="IPR036280">
    <property type="entry name" value="Multihaem_cyt_sf"/>
</dbReference>
<dbReference type="SUPFAM" id="SSF48695">
    <property type="entry name" value="Multiheme cytochromes"/>
    <property type="match status" value="1"/>
</dbReference>
<keyword evidence="1" id="KW-0732">Signal</keyword>
<evidence type="ECO:0000256" key="2">
    <source>
        <dbReference type="SAM" id="MobiDB-lite"/>
    </source>
</evidence>
<feature type="compositionally biased region" description="Low complexity" evidence="2">
    <location>
        <begin position="49"/>
        <end position="74"/>
    </location>
</feature>
<protein>
    <submittedName>
        <fullName evidence="4">Uncharacterized protein</fullName>
    </submittedName>
</protein>
<reference evidence="4 5" key="1">
    <citation type="journal article" date="2012" name="Environ. Microbiol.">
        <title>Complete genome of Candidatus Chloracidobacterium thermophilum, a chlorophyll-based photoheterotroph belonging to the phylum Acidobacteria.</title>
        <authorList>
            <person name="Garcia Costas A.M."/>
            <person name="Liu Z."/>
            <person name="Tomsho L.P."/>
            <person name="Schuster S.C."/>
            <person name="Ward D.M."/>
            <person name="Bryant D.A."/>
        </authorList>
    </citation>
    <scope>NUCLEOTIDE SEQUENCE [LARGE SCALE GENOMIC DNA]</scope>
    <source>
        <strain evidence="4 5">B</strain>
    </source>
</reference>